<dbReference type="AlphaFoldDB" id="B9L0B9"/>
<dbReference type="RefSeq" id="WP_015922557.1">
    <property type="nucleotide sequence ID" value="NC_011959.1"/>
</dbReference>
<dbReference type="GO" id="GO:0019148">
    <property type="term" value="F:D-cysteine desulfhydrase activity"/>
    <property type="evidence" value="ECO:0007669"/>
    <property type="project" value="TreeGrafter"/>
</dbReference>
<dbReference type="InterPro" id="IPR001926">
    <property type="entry name" value="TrpB-like_PALP"/>
</dbReference>
<evidence type="ECO:0000313" key="8">
    <source>
        <dbReference type="Proteomes" id="UP000000447"/>
    </source>
</evidence>
<comment type="cofactor">
    <cofactor evidence="1">
        <name>pyridoxal 5'-phosphate</name>
        <dbReference type="ChEBI" id="CHEBI:597326"/>
    </cofactor>
</comment>
<name>B9L0B9_THERP</name>
<feature type="domain" description="Tryptophan synthase beta chain-like PALP" evidence="6">
    <location>
        <begin position="12"/>
        <end position="315"/>
    </location>
</feature>
<evidence type="ECO:0000256" key="1">
    <source>
        <dbReference type="ARBA" id="ARBA00001933"/>
    </source>
</evidence>
<organism evidence="7 8">
    <name type="scientific">Thermomicrobium roseum (strain ATCC 27502 / DSM 5159 / P-2)</name>
    <dbReference type="NCBI Taxonomy" id="309801"/>
    <lineage>
        <taxon>Bacteria</taxon>
        <taxon>Pseudomonadati</taxon>
        <taxon>Thermomicrobiota</taxon>
        <taxon>Thermomicrobia</taxon>
        <taxon>Thermomicrobiales</taxon>
        <taxon>Thermomicrobiaceae</taxon>
        <taxon>Thermomicrobium</taxon>
    </lineage>
</organism>
<dbReference type="EC" id="3.5.99.7" evidence="7"/>
<dbReference type="PANTHER" id="PTHR43780">
    <property type="entry name" value="1-AMINOCYCLOPROPANE-1-CARBOXYLATE DEAMINASE-RELATED"/>
    <property type="match status" value="1"/>
</dbReference>
<feature type="modified residue" description="N6-(pyridoxal phosphate)lysine" evidence="5">
    <location>
        <position position="49"/>
    </location>
</feature>
<protein>
    <submittedName>
        <fullName evidence="7">1-aminocyclopropane-1-carboxylate deaminase</fullName>
        <ecNumber evidence="7">3.5.99.7</ecNumber>
    </submittedName>
</protein>
<evidence type="ECO:0000256" key="2">
    <source>
        <dbReference type="ARBA" id="ARBA00008639"/>
    </source>
</evidence>
<dbReference type="HOGENOM" id="CLU_048897_1_0_0"/>
<dbReference type="Pfam" id="PF00291">
    <property type="entry name" value="PALP"/>
    <property type="match status" value="1"/>
</dbReference>
<dbReference type="OrthoDB" id="9801249at2"/>
<sequence length="340" mass="35729">MRLAALPRFPLAQLPTPLEEATRLSHALGGVRILVKRDDLTGLALGGNKTRKLEYLIGDALAQGASLVLTEGPAQSNHCRQTAAAAARAGLRCVLVLNSPDPAPPLQGNLLLDHLFGAEVHLVRHRDERHAELEHLANLFAARGDRPYVIPTGGSTPVGAAAYVRAALELAAQLVERGVMATRVYLATSTSGGTHAGMVLGASLLGQPFEVIGVAVEDEAEAIRQRVAALAEATAELLGLERRFPPEAIIVDDRWVGPGYGVPSEETLEAIVLAARTEGLVLDPVYTGKAMAALIGQIRRGEIASGETVVFLHTGGAPALFAQAERLAAVVASQRPVVEP</sequence>
<dbReference type="STRING" id="309801.trd_1612"/>
<dbReference type="EMBL" id="CP001275">
    <property type="protein sequence ID" value="ACM04958.1"/>
    <property type="molecule type" value="Genomic_DNA"/>
</dbReference>
<dbReference type="InterPro" id="IPR027278">
    <property type="entry name" value="ACCD_DCysDesulf"/>
</dbReference>
<dbReference type="SUPFAM" id="SSF53686">
    <property type="entry name" value="Tryptophan synthase beta subunit-like PLP-dependent enzymes"/>
    <property type="match status" value="1"/>
</dbReference>
<feature type="active site" description="Nucleophile" evidence="4">
    <location>
        <position position="76"/>
    </location>
</feature>
<reference evidence="7 8" key="1">
    <citation type="journal article" date="2009" name="PLoS ONE">
        <title>Complete genome sequence of the aerobic CO-oxidizing thermophile Thermomicrobium roseum.</title>
        <authorList>
            <person name="Wu D."/>
            <person name="Raymond J."/>
            <person name="Wu M."/>
            <person name="Chatterji S."/>
            <person name="Ren Q."/>
            <person name="Graham J.E."/>
            <person name="Bryant D.A."/>
            <person name="Robb F."/>
            <person name="Colman A."/>
            <person name="Tallon L.J."/>
            <person name="Badger J.H."/>
            <person name="Madupu R."/>
            <person name="Ward N.L."/>
            <person name="Eisen J.A."/>
        </authorList>
    </citation>
    <scope>NUCLEOTIDE SEQUENCE [LARGE SCALE GENOMIC DNA]</scope>
    <source>
        <strain evidence="8">ATCC 27502 / DSM 5159 / P-2</strain>
    </source>
</reference>
<comment type="similarity">
    <text evidence="2">Belongs to the ACC deaminase/D-cysteine desulfhydrase family.</text>
</comment>
<evidence type="ECO:0000256" key="4">
    <source>
        <dbReference type="PIRSR" id="PIRSR006278-1"/>
    </source>
</evidence>
<accession>B9L0B9</accession>
<dbReference type="InterPro" id="IPR036052">
    <property type="entry name" value="TrpB-like_PALP_sf"/>
</dbReference>
<dbReference type="Proteomes" id="UP000000447">
    <property type="component" value="Chromosome"/>
</dbReference>
<evidence type="ECO:0000259" key="6">
    <source>
        <dbReference type="Pfam" id="PF00291"/>
    </source>
</evidence>
<evidence type="ECO:0000256" key="3">
    <source>
        <dbReference type="ARBA" id="ARBA00022898"/>
    </source>
</evidence>
<evidence type="ECO:0000256" key="5">
    <source>
        <dbReference type="PIRSR" id="PIRSR006278-2"/>
    </source>
</evidence>
<dbReference type="GO" id="GO:0008660">
    <property type="term" value="F:1-aminocyclopropane-1-carboxylate deaminase activity"/>
    <property type="evidence" value="ECO:0007669"/>
    <property type="project" value="UniProtKB-EC"/>
</dbReference>
<keyword evidence="8" id="KW-1185">Reference proteome</keyword>
<dbReference type="NCBIfam" id="TIGR01275">
    <property type="entry name" value="ACC_deam_rel"/>
    <property type="match status" value="1"/>
</dbReference>
<evidence type="ECO:0000313" key="7">
    <source>
        <dbReference type="EMBL" id="ACM04958.1"/>
    </source>
</evidence>
<keyword evidence="7" id="KW-0378">Hydrolase</keyword>
<dbReference type="PIRSF" id="PIRSF006278">
    <property type="entry name" value="ACCD_DCysDesulf"/>
    <property type="match status" value="1"/>
</dbReference>
<keyword evidence="3 5" id="KW-0663">Pyridoxal phosphate</keyword>
<proteinExistence type="inferred from homology"/>
<dbReference type="eggNOG" id="COG2515">
    <property type="taxonomic scope" value="Bacteria"/>
</dbReference>
<dbReference type="KEGG" id="tro:trd_1612"/>
<dbReference type="Gene3D" id="3.40.50.1100">
    <property type="match status" value="2"/>
</dbReference>
<gene>
    <name evidence="7" type="ordered locus">trd_1612</name>
</gene>
<dbReference type="PANTHER" id="PTHR43780:SF2">
    <property type="entry name" value="1-AMINOCYCLOPROPANE-1-CARBOXYLATE DEAMINASE-RELATED"/>
    <property type="match status" value="1"/>
</dbReference>
<dbReference type="InterPro" id="IPR005966">
    <property type="entry name" value="D-Cys_desShydrase"/>
</dbReference>